<protein>
    <submittedName>
        <fullName evidence="3">Transposase IS66 family protein</fullName>
    </submittedName>
</protein>
<feature type="domain" description="Transposase IS66 central" evidence="2">
    <location>
        <begin position="333"/>
        <end position="528"/>
    </location>
</feature>
<dbReference type="PANTHER" id="PTHR33678:SF2">
    <property type="match status" value="1"/>
</dbReference>
<accession>A0A5C6BBD3</accession>
<proteinExistence type="predicted"/>
<comment type="caution">
    <text evidence="3">The sequence shown here is derived from an EMBL/GenBank/DDBJ whole genome shotgun (WGS) entry which is preliminary data.</text>
</comment>
<dbReference type="OrthoDB" id="227350at2"/>
<dbReference type="NCBIfam" id="NF033517">
    <property type="entry name" value="transpos_IS66"/>
    <property type="match status" value="1"/>
</dbReference>
<feature type="coiled-coil region" evidence="1">
    <location>
        <begin position="4"/>
        <end position="86"/>
    </location>
</feature>
<dbReference type="AlphaFoldDB" id="A0A5C6BBD3"/>
<keyword evidence="1" id="KW-0175">Coiled coil</keyword>
<evidence type="ECO:0000313" key="3">
    <source>
        <dbReference type="EMBL" id="TWU07834.1"/>
    </source>
</evidence>
<evidence type="ECO:0000313" key="4">
    <source>
        <dbReference type="Proteomes" id="UP000320176"/>
    </source>
</evidence>
<dbReference type="Pfam" id="PF03050">
    <property type="entry name" value="DDE_Tnp_IS66"/>
    <property type="match status" value="2"/>
</dbReference>
<name>A0A5C6BBD3_9BACT</name>
<dbReference type="RefSeq" id="WP_146517989.1">
    <property type="nucleotide sequence ID" value="NZ_CP151726.1"/>
</dbReference>
<reference evidence="3 4" key="1">
    <citation type="submission" date="2019-02" db="EMBL/GenBank/DDBJ databases">
        <title>Deep-cultivation of Planctomycetes and their phenomic and genomic characterization uncovers novel biology.</title>
        <authorList>
            <person name="Wiegand S."/>
            <person name="Jogler M."/>
            <person name="Boedeker C."/>
            <person name="Pinto D."/>
            <person name="Vollmers J."/>
            <person name="Rivas-Marin E."/>
            <person name="Kohn T."/>
            <person name="Peeters S.H."/>
            <person name="Heuer A."/>
            <person name="Rast P."/>
            <person name="Oberbeckmann S."/>
            <person name="Bunk B."/>
            <person name="Jeske O."/>
            <person name="Meyerdierks A."/>
            <person name="Storesund J.E."/>
            <person name="Kallscheuer N."/>
            <person name="Luecker S."/>
            <person name="Lage O.M."/>
            <person name="Pohl T."/>
            <person name="Merkel B.J."/>
            <person name="Hornburger P."/>
            <person name="Mueller R.-W."/>
            <person name="Bruemmer F."/>
            <person name="Labrenz M."/>
            <person name="Spormann A.M."/>
            <person name="Op Den Camp H."/>
            <person name="Overmann J."/>
            <person name="Amann R."/>
            <person name="Jetten M.S.M."/>
            <person name="Mascher T."/>
            <person name="Medema M.H."/>
            <person name="Devos D.P."/>
            <person name="Kaster A.-K."/>
            <person name="Ovreas L."/>
            <person name="Rohde M."/>
            <person name="Galperin M.Y."/>
            <person name="Jogler C."/>
        </authorList>
    </citation>
    <scope>NUCLEOTIDE SEQUENCE [LARGE SCALE GENOMIC DNA]</scope>
    <source>
        <strain evidence="3 4">Pla52n</strain>
    </source>
</reference>
<dbReference type="InterPro" id="IPR052344">
    <property type="entry name" value="Transposase-related"/>
</dbReference>
<dbReference type="PANTHER" id="PTHR33678">
    <property type="entry name" value="BLL1576 PROTEIN"/>
    <property type="match status" value="1"/>
</dbReference>
<dbReference type="EMBL" id="SJPN01000001">
    <property type="protein sequence ID" value="TWU07834.1"/>
    <property type="molecule type" value="Genomic_DNA"/>
</dbReference>
<evidence type="ECO:0000256" key="1">
    <source>
        <dbReference type="SAM" id="Coils"/>
    </source>
</evidence>
<gene>
    <name evidence="3" type="ORF">Pla52n_04090</name>
</gene>
<sequence>MPNANEIRRENQRLKRELSRREALLAQRESKFEQQLSTREKELTEQFDQRVRELTEQFQNRMNEVNRLHEEEIEQLKLEQKLLIERVFAHKSERYIDNPNQLLLELTSDDKEFNLQVQDAVEGLQIAADEVNDTPPRPPRKKIKKQGDGKFPEHMVKDIIDVDLSEEEKEGLKHIGYDPVHKLHMKRPEFWVVETRYHKYVDPSKEKPGVQSPPREEKQGFVKGDHYDSSVVAEIITNRFGYHQPFYRLQDLFGVSGWVPSRSTLSNLQSSAANLIKPFFDYLLVCVLQDSVIGTDDTGVKLLLPKVVPGIDPNDPKSGRAHEVISEAIRQGKRHVNAKMWAYRGVTVPINLFDFTVSRHRDGPDLFFIDSGFKGTLLGDCYGANTGIEMRSRGEVVHAACNAHARRGFKEALRTHEAHGRFFLGCYQELYDIEDRGAVMDADARLELRQSESCAVWNRMRDYIATKTLDLLPKDKMQSAINYVTNQWEALTRYMSDPLIPFDNNESEQLMRQVALGRKNWLFVGSVKSGCEMTWLMSLVSSAIRNHLHVSVYVKDVLDSLLAGSTDYERLRPDVWGEQNPEHRREYRTAEREAKMKRKREQRAIRRLLRQNT</sequence>
<feature type="domain" description="Transposase IS66 central" evidence="2">
    <location>
        <begin position="227"/>
        <end position="304"/>
    </location>
</feature>
<evidence type="ECO:0000259" key="2">
    <source>
        <dbReference type="Pfam" id="PF03050"/>
    </source>
</evidence>
<keyword evidence="4" id="KW-1185">Reference proteome</keyword>
<dbReference type="InterPro" id="IPR004291">
    <property type="entry name" value="Transposase_IS66_central"/>
</dbReference>
<dbReference type="Proteomes" id="UP000320176">
    <property type="component" value="Unassembled WGS sequence"/>
</dbReference>
<organism evidence="3 4">
    <name type="scientific">Stieleria varia</name>
    <dbReference type="NCBI Taxonomy" id="2528005"/>
    <lineage>
        <taxon>Bacteria</taxon>
        <taxon>Pseudomonadati</taxon>
        <taxon>Planctomycetota</taxon>
        <taxon>Planctomycetia</taxon>
        <taxon>Pirellulales</taxon>
        <taxon>Pirellulaceae</taxon>
        <taxon>Stieleria</taxon>
    </lineage>
</organism>